<name>A0ABV4AX61_9BURK</name>
<dbReference type="EMBL" id="JBGBDC010000001">
    <property type="protein sequence ID" value="MEY2249816.1"/>
    <property type="molecule type" value="Genomic_DNA"/>
</dbReference>
<reference evidence="7 8" key="1">
    <citation type="journal article" date="2016" name="Int. J. Syst. Evol. Microbiol.">
        <title>Description of Comamonas sediminis sp. nov., isolated from lagoon sediments.</title>
        <authorList>
            <person name="Subhash Y."/>
            <person name="Bang J.J."/>
            <person name="You T.H."/>
            <person name="Lee S.S."/>
        </authorList>
    </citation>
    <scope>NUCLEOTIDE SEQUENCE [LARGE SCALE GENOMIC DNA]</scope>
    <source>
        <strain evidence="7 8">JCM 31169</strain>
    </source>
</reference>
<dbReference type="PANTHER" id="PTHR30011:SF16">
    <property type="entry name" value="C2H2 FINGER DOMAIN TRANSCRIPTION FACTOR (EUROFUNG)-RELATED"/>
    <property type="match status" value="1"/>
</dbReference>
<evidence type="ECO:0000256" key="5">
    <source>
        <dbReference type="ARBA" id="ARBA00033748"/>
    </source>
</evidence>
<comment type="similarity">
    <text evidence="5">Belongs to the NtaA/SnaA/DszA monooxygenase family.</text>
</comment>
<protein>
    <submittedName>
        <fullName evidence="7">LLM class flavin-dependent oxidoreductase</fullName>
    </submittedName>
</protein>
<feature type="domain" description="Luciferase-like" evidence="6">
    <location>
        <begin position="37"/>
        <end position="309"/>
    </location>
</feature>
<dbReference type="SUPFAM" id="SSF51679">
    <property type="entry name" value="Bacterial luciferase-like"/>
    <property type="match status" value="1"/>
</dbReference>
<keyword evidence="1" id="KW-0285">Flavoprotein</keyword>
<keyword evidence="3" id="KW-0560">Oxidoreductase</keyword>
<dbReference type="PANTHER" id="PTHR30011">
    <property type="entry name" value="ALKANESULFONATE MONOOXYGENASE-RELATED"/>
    <property type="match status" value="1"/>
</dbReference>
<keyword evidence="8" id="KW-1185">Reference proteome</keyword>
<dbReference type="PIRSF" id="PIRSF000337">
    <property type="entry name" value="NTA_MOA"/>
    <property type="match status" value="1"/>
</dbReference>
<comment type="caution">
    <text evidence="7">The sequence shown here is derived from an EMBL/GenBank/DDBJ whole genome shotgun (WGS) entry which is preliminary data.</text>
</comment>
<keyword evidence="2" id="KW-0288">FMN</keyword>
<accession>A0ABV4AX61</accession>
<dbReference type="InterPro" id="IPR011251">
    <property type="entry name" value="Luciferase-like_dom"/>
</dbReference>
<sequence>MSSFILNANIYDFGTDAGAWRAPGTGPRDNLSEAFWRTVARTAEEGGLDGIFLADGPGLSSNPAIRPNRMVEPLATLAVVLSETSRLGVIATVSTGSNDPVELASRLLDYNLLSQGRFGWNVVTGLPELSAQDFKVPQTPERADRYARATEFLQVYAHYLDAVREGKDFHHSGERLQYSLARGELPTQGAAARFSTQVRPLIVQAGGSEQGRRLAAQSADAVFSAETVFEVARKNRLELHAMARESGRRPPVVLPGVHLVIGSTQAEAEARFQRVHQRGPKDYVLQRFSSLLDIPADRLDPQAPASALEQLAGSTERGSAGFRKSITAYGVANGLTIGQLIRHFSGFGHQFFVGTPEQFADVAERWWRGGAADGFNLLFDANPIGLREFVDHAMPVLRQRGIVPPEPVATPLAFAQRLQELSA</sequence>
<dbReference type="InterPro" id="IPR016215">
    <property type="entry name" value="NTA_MOA"/>
</dbReference>
<dbReference type="Pfam" id="PF00296">
    <property type="entry name" value="Bac_luciferase"/>
    <property type="match status" value="1"/>
</dbReference>
<dbReference type="InterPro" id="IPR036661">
    <property type="entry name" value="Luciferase-like_sf"/>
</dbReference>
<dbReference type="Proteomes" id="UP001562178">
    <property type="component" value="Unassembled WGS sequence"/>
</dbReference>
<dbReference type="RefSeq" id="WP_369458886.1">
    <property type="nucleotide sequence ID" value="NZ_JBGBDC010000001.1"/>
</dbReference>
<evidence type="ECO:0000256" key="2">
    <source>
        <dbReference type="ARBA" id="ARBA00022643"/>
    </source>
</evidence>
<evidence type="ECO:0000256" key="1">
    <source>
        <dbReference type="ARBA" id="ARBA00022630"/>
    </source>
</evidence>
<evidence type="ECO:0000259" key="6">
    <source>
        <dbReference type="Pfam" id="PF00296"/>
    </source>
</evidence>
<evidence type="ECO:0000256" key="3">
    <source>
        <dbReference type="ARBA" id="ARBA00023002"/>
    </source>
</evidence>
<evidence type="ECO:0000313" key="8">
    <source>
        <dbReference type="Proteomes" id="UP001562178"/>
    </source>
</evidence>
<keyword evidence="4" id="KW-0503">Monooxygenase</keyword>
<dbReference type="Gene3D" id="3.20.20.30">
    <property type="entry name" value="Luciferase-like domain"/>
    <property type="match status" value="1"/>
</dbReference>
<dbReference type="InterPro" id="IPR051260">
    <property type="entry name" value="Diverse_substr_monoxygenases"/>
</dbReference>
<evidence type="ECO:0000256" key="4">
    <source>
        <dbReference type="ARBA" id="ARBA00023033"/>
    </source>
</evidence>
<gene>
    <name evidence="7" type="ORF">AB7A72_02265</name>
</gene>
<organism evidence="7 8">
    <name type="scientific">Comamonas sediminis</name>
    <dbReference type="NCBI Taxonomy" id="1783360"/>
    <lineage>
        <taxon>Bacteria</taxon>
        <taxon>Pseudomonadati</taxon>
        <taxon>Pseudomonadota</taxon>
        <taxon>Betaproteobacteria</taxon>
        <taxon>Burkholderiales</taxon>
        <taxon>Comamonadaceae</taxon>
        <taxon>Comamonas</taxon>
    </lineage>
</organism>
<proteinExistence type="inferred from homology"/>
<evidence type="ECO:0000313" key="7">
    <source>
        <dbReference type="EMBL" id="MEY2249816.1"/>
    </source>
</evidence>